<evidence type="ECO:0000313" key="1">
    <source>
        <dbReference type="EMBL" id="ROV59753.1"/>
    </source>
</evidence>
<dbReference type="PROSITE" id="PS51257">
    <property type="entry name" value="PROKAR_LIPOPROTEIN"/>
    <property type="match status" value="1"/>
</dbReference>
<dbReference type="EMBL" id="RKIK01000033">
    <property type="protein sequence ID" value="ROV59753.1"/>
    <property type="molecule type" value="Genomic_DNA"/>
</dbReference>
<organism evidence="1 2">
    <name type="scientific">Vibrio ponticus</name>
    <dbReference type="NCBI Taxonomy" id="265668"/>
    <lineage>
        <taxon>Bacteria</taxon>
        <taxon>Pseudomonadati</taxon>
        <taxon>Pseudomonadota</taxon>
        <taxon>Gammaproteobacteria</taxon>
        <taxon>Vibrionales</taxon>
        <taxon>Vibrionaceae</taxon>
        <taxon>Vibrio</taxon>
    </lineage>
</organism>
<accession>A0A3N3DZ11</accession>
<evidence type="ECO:0000313" key="2">
    <source>
        <dbReference type="Proteomes" id="UP000278792"/>
    </source>
</evidence>
<comment type="caution">
    <text evidence="1">The sequence shown here is derived from an EMBL/GenBank/DDBJ whole genome shotgun (WGS) entry which is preliminary data.</text>
</comment>
<proteinExistence type="predicted"/>
<protein>
    <submittedName>
        <fullName evidence="1">DUF2931 family protein</fullName>
    </submittedName>
</protein>
<reference evidence="1 2" key="1">
    <citation type="submission" date="2018-11" db="EMBL/GenBank/DDBJ databases">
        <title>Vibrio ponticus strain CAIM 1751 pathogenic for the snapper Lutjanus guttatus.</title>
        <authorList>
            <person name="Soto-Rodriguez S."/>
            <person name="Lozano-Olvera R."/>
            <person name="Gomez-Gil B."/>
        </authorList>
    </citation>
    <scope>NUCLEOTIDE SEQUENCE [LARGE SCALE GENOMIC DNA]</scope>
    <source>
        <strain evidence="1 2">CAIM 1751</strain>
    </source>
</reference>
<dbReference type="InterPro" id="IPR021326">
    <property type="entry name" value="DUF2931"/>
</dbReference>
<dbReference type="Proteomes" id="UP000278792">
    <property type="component" value="Unassembled WGS sequence"/>
</dbReference>
<dbReference type="Pfam" id="PF11153">
    <property type="entry name" value="DUF2931"/>
    <property type="match status" value="1"/>
</dbReference>
<sequence>MISMSAKSIVQRKALKCIFCIGVLLSFACSSEQPNINDERFLTWRIGAAISYNFPAEVSEAYGVNYQEDWTSVMLSYTNLNLGNRRNLNKIRERSYADYQGYKLPLHSLINFTPSQLGSGKKTLPDEIYIYWWVPNSRTNYATVVTVTEEMKAAMTRQYPNPSPRLKGQNCYQTDFLFGLLPDGRAKLWLKGCRIYTYVGVFEPTKVMLDPKSHLAENRLIPWNKVEQIWYDKELYRMQSLTDVTRELNTETKQ</sequence>
<name>A0A3N3DZ11_9VIBR</name>
<gene>
    <name evidence="1" type="ORF">EGH82_12290</name>
</gene>
<dbReference type="AlphaFoldDB" id="A0A3N3DZ11"/>